<dbReference type="PANTHER" id="PTHR13932:SF5">
    <property type="entry name" value="RADICAL S-ADENOSYL METHIONINE DOMAIN-CONTAINING PROTEIN 1, MITOCHONDRIAL"/>
    <property type="match status" value="1"/>
</dbReference>
<dbReference type="SFLD" id="SFLDG01082">
    <property type="entry name" value="B12-binding_domain_containing"/>
    <property type="match status" value="1"/>
</dbReference>
<gene>
    <name evidence="11" type="ORF">U732_1237</name>
</gene>
<evidence type="ECO:0000313" key="12">
    <source>
        <dbReference type="Proteomes" id="UP000031366"/>
    </source>
</evidence>
<evidence type="ECO:0000256" key="2">
    <source>
        <dbReference type="ARBA" id="ARBA00017228"/>
    </source>
</evidence>
<evidence type="ECO:0000256" key="1">
    <source>
        <dbReference type="ARBA" id="ARBA00006100"/>
    </source>
</evidence>
<keyword evidence="12" id="KW-1185">Reference proteome</keyword>
<comment type="caution">
    <text evidence="11">The sequence shown here is derived from an EMBL/GenBank/DDBJ whole genome shotgun (WGS) entry which is preliminary data.</text>
</comment>
<keyword evidence="9" id="KW-0004">4Fe-4S</keyword>
<evidence type="ECO:0000259" key="10">
    <source>
        <dbReference type="PROSITE" id="PS51918"/>
    </source>
</evidence>
<keyword evidence="7 9" id="KW-0411">Iron-sulfur</keyword>
<dbReference type="Pfam" id="PF06969">
    <property type="entry name" value="HemN_C"/>
    <property type="match status" value="1"/>
</dbReference>
<dbReference type="SMART" id="SM00729">
    <property type="entry name" value="Elp3"/>
    <property type="match status" value="1"/>
</dbReference>
<dbReference type="OrthoDB" id="9808022at2"/>
<dbReference type="GO" id="GO:0046872">
    <property type="term" value="F:metal ion binding"/>
    <property type="evidence" value="ECO:0007669"/>
    <property type="project" value="UniProtKB-UniRule"/>
</dbReference>
<dbReference type="GO" id="GO:0005737">
    <property type="term" value="C:cytoplasm"/>
    <property type="evidence" value="ECO:0007669"/>
    <property type="project" value="UniProtKB-SubCell"/>
</dbReference>
<dbReference type="Pfam" id="PF04055">
    <property type="entry name" value="Radical_SAM"/>
    <property type="match status" value="1"/>
</dbReference>
<evidence type="ECO:0000256" key="3">
    <source>
        <dbReference type="ARBA" id="ARBA00022617"/>
    </source>
</evidence>
<keyword evidence="5 9" id="KW-0479">Metal-binding</keyword>
<dbReference type="Gene3D" id="3.20.20.70">
    <property type="entry name" value="Aldolase class I"/>
    <property type="match status" value="1"/>
</dbReference>
<dbReference type="NCBIfam" id="TIGR00539">
    <property type="entry name" value="hemN_rel"/>
    <property type="match status" value="1"/>
</dbReference>
<dbReference type="GO" id="GO:0004109">
    <property type="term" value="F:coproporphyrinogen oxidase activity"/>
    <property type="evidence" value="ECO:0007669"/>
    <property type="project" value="InterPro"/>
</dbReference>
<dbReference type="InterPro" id="IPR006638">
    <property type="entry name" value="Elp3/MiaA/NifB-like_rSAM"/>
</dbReference>
<name>A0A0C1U5V3_9CLOT</name>
<dbReference type="GO" id="GO:0006779">
    <property type="term" value="P:porphyrin-containing compound biosynthetic process"/>
    <property type="evidence" value="ECO:0007669"/>
    <property type="project" value="InterPro"/>
</dbReference>
<dbReference type="SFLD" id="SFLDF00288">
    <property type="entry name" value="HemN-like__clustered_with_nucl"/>
    <property type="match status" value="1"/>
</dbReference>
<keyword evidence="3 9" id="KW-0349">Heme</keyword>
<dbReference type="InterPro" id="IPR058240">
    <property type="entry name" value="rSAM_sf"/>
</dbReference>
<evidence type="ECO:0000256" key="8">
    <source>
        <dbReference type="ARBA" id="ARBA00023186"/>
    </source>
</evidence>
<dbReference type="InterPro" id="IPR034505">
    <property type="entry name" value="Coproporphyrinogen-III_oxidase"/>
</dbReference>
<dbReference type="PANTHER" id="PTHR13932">
    <property type="entry name" value="COPROPORPHYRINIGEN III OXIDASE"/>
    <property type="match status" value="1"/>
</dbReference>
<dbReference type="Proteomes" id="UP000031366">
    <property type="component" value="Unassembled WGS sequence"/>
</dbReference>
<protein>
    <recommendedName>
        <fullName evidence="2 9">Heme chaperone HemW</fullName>
    </recommendedName>
</protein>
<dbReference type="InterPro" id="IPR007197">
    <property type="entry name" value="rSAM"/>
</dbReference>
<dbReference type="SFLD" id="SFLDF00562">
    <property type="entry name" value="HemN-like__clustered_with_heat"/>
    <property type="match status" value="1"/>
</dbReference>
<keyword evidence="6 9" id="KW-0408">Iron</keyword>
<accession>A0A0C1U5V3</accession>
<dbReference type="InterPro" id="IPR010723">
    <property type="entry name" value="HemN_C"/>
</dbReference>
<dbReference type="RefSeq" id="WP_039632094.1">
    <property type="nucleotide sequence ID" value="NZ_AYSO01000015.1"/>
</dbReference>
<dbReference type="SUPFAM" id="SSF102114">
    <property type="entry name" value="Radical SAM enzymes"/>
    <property type="match status" value="1"/>
</dbReference>
<evidence type="ECO:0000256" key="4">
    <source>
        <dbReference type="ARBA" id="ARBA00022691"/>
    </source>
</evidence>
<comment type="function">
    <text evidence="9">Probably acts as a heme chaperone, transferring heme to an unknown acceptor. Binds one molecule of heme per monomer, possibly covalently. Binds 1 [4Fe-4S] cluster. The cluster is coordinated with 3 cysteines and an exchangeable S-adenosyl-L-methionine.</text>
</comment>
<dbReference type="EMBL" id="AYSO01000015">
    <property type="protein sequence ID" value="KIE47138.1"/>
    <property type="molecule type" value="Genomic_DNA"/>
</dbReference>
<evidence type="ECO:0000256" key="6">
    <source>
        <dbReference type="ARBA" id="ARBA00023004"/>
    </source>
</evidence>
<dbReference type="AlphaFoldDB" id="A0A0C1U5V3"/>
<reference evidence="11 12" key="1">
    <citation type="journal article" date="2015" name="Infect. Genet. Evol.">
        <title>Genomic sequences of six botulinum neurotoxin-producing strains representing three clostridial species illustrate the mobility and diversity of botulinum neurotoxin genes.</title>
        <authorList>
            <person name="Smith T.J."/>
            <person name="Hill K.K."/>
            <person name="Xie G."/>
            <person name="Foley B.T."/>
            <person name="Williamson C.H."/>
            <person name="Foster J.T."/>
            <person name="Johnson S.L."/>
            <person name="Chertkov O."/>
            <person name="Teshima H."/>
            <person name="Gibbons H.S."/>
            <person name="Johnsky L.A."/>
            <person name="Karavis M.A."/>
            <person name="Smith L.A."/>
        </authorList>
    </citation>
    <scope>NUCLEOTIDE SEQUENCE [LARGE SCALE GENOMIC DNA]</scope>
    <source>
        <strain evidence="11 12">CDC 2741</strain>
    </source>
</reference>
<evidence type="ECO:0000313" key="11">
    <source>
        <dbReference type="EMBL" id="KIE47138.1"/>
    </source>
</evidence>
<evidence type="ECO:0000256" key="7">
    <source>
        <dbReference type="ARBA" id="ARBA00023014"/>
    </source>
</evidence>
<keyword evidence="9" id="KW-0963">Cytoplasm</keyword>
<dbReference type="InterPro" id="IPR004559">
    <property type="entry name" value="HemW-like"/>
</dbReference>
<organism evidence="11 12">
    <name type="scientific">Clostridium argentinense CDC 2741</name>
    <dbReference type="NCBI Taxonomy" id="1418104"/>
    <lineage>
        <taxon>Bacteria</taxon>
        <taxon>Bacillati</taxon>
        <taxon>Bacillota</taxon>
        <taxon>Clostridia</taxon>
        <taxon>Eubacteriales</taxon>
        <taxon>Clostridiaceae</taxon>
        <taxon>Clostridium</taxon>
    </lineage>
</organism>
<sequence>MNKVALYIHIPFCKNKCFYCDFASFSGNEGYMLDYAKALSKEIDNISSDNIIKTIFIGGGTPTYLSLEGFKMLKESIDKLNIHKDVEFTVEGNPGTFTKEKLEFLKSMGVNRLSIGLQAWQNSLLKTLGRIHTIEEFKESYLMARQLGFDNINIDLMFGLPNQSLKMWEETLEEVASLDPEHLSCYSLIIEEGTPFFNLYKNKKLNLPNEDVERQMYSTTLKALSKHGYNQYEISNFCKEGKECKHNLVYWDLNPYIGCGVAAHSYIDNIRYSNTEDIKDYIERMNKYNSPLVYKNENTLEENIEEFMFLGLRKIHGIKKEEFKKRFSHNVHSIYGEVINKYKSLNMLCETEERIFLNERGIEVSNIIMSEFLLEKS</sequence>
<feature type="domain" description="Radical SAM core" evidence="10">
    <location>
        <begin position="1"/>
        <end position="230"/>
    </location>
</feature>
<evidence type="ECO:0000256" key="5">
    <source>
        <dbReference type="ARBA" id="ARBA00022723"/>
    </source>
</evidence>
<proteinExistence type="inferred from homology"/>
<dbReference type="PROSITE" id="PS51918">
    <property type="entry name" value="RADICAL_SAM"/>
    <property type="match status" value="1"/>
</dbReference>
<comment type="subcellular location">
    <subcellularLocation>
        <location evidence="9">Cytoplasm</location>
    </subcellularLocation>
</comment>
<dbReference type="STRING" id="29341.RSJ17_14015"/>
<comment type="similarity">
    <text evidence="1">Belongs to the anaerobic coproporphyrinogen-III oxidase family. HemW subfamily.</text>
</comment>
<dbReference type="GO" id="GO:0051539">
    <property type="term" value="F:4 iron, 4 sulfur cluster binding"/>
    <property type="evidence" value="ECO:0007669"/>
    <property type="project" value="UniProtKB-UniRule"/>
</dbReference>
<dbReference type="SFLD" id="SFLDS00029">
    <property type="entry name" value="Radical_SAM"/>
    <property type="match status" value="1"/>
</dbReference>
<evidence type="ECO:0000256" key="9">
    <source>
        <dbReference type="RuleBase" id="RU364116"/>
    </source>
</evidence>
<keyword evidence="4 9" id="KW-0949">S-adenosyl-L-methionine</keyword>
<dbReference type="SFLD" id="SFLDG01065">
    <property type="entry name" value="anaerobic_coproporphyrinogen-I"/>
    <property type="match status" value="1"/>
</dbReference>
<keyword evidence="8 9" id="KW-0143">Chaperone</keyword>
<dbReference type="InterPro" id="IPR013785">
    <property type="entry name" value="Aldolase_TIM"/>
</dbReference>